<keyword evidence="3" id="KW-0472">Membrane</keyword>
<evidence type="ECO:0000256" key="1">
    <source>
        <dbReference type="ARBA" id="ARBA00022729"/>
    </source>
</evidence>
<organism evidence="5 6">
    <name type="scientific">Pocillopora meandrina</name>
    <dbReference type="NCBI Taxonomy" id="46732"/>
    <lineage>
        <taxon>Eukaryota</taxon>
        <taxon>Metazoa</taxon>
        <taxon>Cnidaria</taxon>
        <taxon>Anthozoa</taxon>
        <taxon>Hexacorallia</taxon>
        <taxon>Scleractinia</taxon>
        <taxon>Astrocoeniina</taxon>
        <taxon>Pocilloporidae</taxon>
        <taxon>Pocillopora</taxon>
    </lineage>
</organism>
<sequence length="145" mass="15647">MKVALVLGLAFFCSLWSGGLPLKCSSCSSDVSYEDCQKNLMTVNCTEDQACFQVDTKFEKGNEVIIAIQKGCVGKTLCDDYSKGEIGECKTRKAQGYTVDCKGKCCSDGDECNKENLLLNNQGSAFVISVMVLLLSVLLTLGNVN</sequence>
<gene>
    <name evidence="5" type="ORF">PMEA_00004763</name>
</gene>
<evidence type="ECO:0000256" key="4">
    <source>
        <dbReference type="SAM" id="SignalP"/>
    </source>
</evidence>
<keyword evidence="2" id="KW-1015">Disulfide bond</keyword>
<keyword evidence="3" id="KW-0812">Transmembrane</keyword>
<accession>A0AAU9WGF7</accession>
<keyword evidence="6" id="KW-1185">Reference proteome</keyword>
<keyword evidence="3" id="KW-1133">Transmembrane helix</keyword>
<dbReference type="Proteomes" id="UP001159428">
    <property type="component" value="Unassembled WGS sequence"/>
</dbReference>
<dbReference type="EMBL" id="CALNXJ010000013">
    <property type="protein sequence ID" value="CAH3113035.1"/>
    <property type="molecule type" value="Genomic_DNA"/>
</dbReference>
<name>A0AAU9WGF7_9CNID</name>
<evidence type="ECO:0000313" key="5">
    <source>
        <dbReference type="EMBL" id="CAH3113035.1"/>
    </source>
</evidence>
<feature type="chain" id="PRO_5043829839" evidence="4">
    <location>
        <begin position="22"/>
        <end position="145"/>
    </location>
</feature>
<dbReference type="AlphaFoldDB" id="A0AAU9WGF7"/>
<evidence type="ECO:0000313" key="6">
    <source>
        <dbReference type="Proteomes" id="UP001159428"/>
    </source>
</evidence>
<reference evidence="5 6" key="1">
    <citation type="submission" date="2022-05" db="EMBL/GenBank/DDBJ databases">
        <authorList>
            <consortium name="Genoscope - CEA"/>
            <person name="William W."/>
        </authorList>
    </citation>
    <scope>NUCLEOTIDE SEQUENCE [LARGE SCALE GENOMIC DNA]</scope>
</reference>
<feature type="transmembrane region" description="Helical" evidence="3">
    <location>
        <begin position="123"/>
        <end position="144"/>
    </location>
</feature>
<comment type="caution">
    <text evidence="5">The sequence shown here is derived from an EMBL/GenBank/DDBJ whole genome shotgun (WGS) entry which is preliminary data.</text>
</comment>
<evidence type="ECO:0000256" key="2">
    <source>
        <dbReference type="ARBA" id="ARBA00023157"/>
    </source>
</evidence>
<feature type="signal peptide" evidence="4">
    <location>
        <begin position="1"/>
        <end position="21"/>
    </location>
</feature>
<evidence type="ECO:0000256" key="3">
    <source>
        <dbReference type="SAM" id="Phobius"/>
    </source>
</evidence>
<dbReference type="PANTHER" id="PTHR10036">
    <property type="entry name" value="CD59 GLYCOPROTEIN"/>
    <property type="match status" value="1"/>
</dbReference>
<protein>
    <submittedName>
        <fullName evidence="5">Uncharacterized protein</fullName>
    </submittedName>
</protein>
<dbReference type="PANTHER" id="PTHR10036:SF3">
    <property type="entry name" value="PROTEIN SLEEPLESS-RELATED"/>
    <property type="match status" value="1"/>
</dbReference>
<keyword evidence="1 4" id="KW-0732">Signal</keyword>
<proteinExistence type="predicted"/>